<keyword evidence="1" id="KW-0175">Coiled coil</keyword>
<dbReference type="Gene3D" id="3.40.1350.10">
    <property type="match status" value="1"/>
</dbReference>
<evidence type="ECO:0000313" key="4">
    <source>
        <dbReference type="EMBL" id="MPM02398.1"/>
    </source>
</evidence>
<name>A0A644WFW5_9ZZZZ</name>
<feature type="transmembrane region" description="Helical" evidence="2">
    <location>
        <begin position="6"/>
        <end position="24"/>
    </location>
</feature>
<dbReference type="GO" id="GO:0004519">
    <property type="term" value="F:endonuclease activity"/>
    <property type="evidence" value="ECO:0007669"/>
    <property type="project" value="InterPro"/>
</dbReference>
<dbReference type="InterPro" id="IPR011856">
    <property type="entry name" value="tRNA_endonuc-like_dom_sf"/>
</dbReference>
<reference evidence="4" key="1">
    <citation type="submission" date="2019-08" db="EMBL/GenBank/DDBJ databases">
        <authorList>
            <person name="Kucharzyk K."/>
            <person name="Murdoch R.W."/>
            <person name="Higgins S."/>
            <person name="Loffler F."/>
        </authorList>
    </citation>
    <scope>NUCLEOTIDE SEQUENCE</scope>
</reference>
<organism evidence="4">
    <name type="scientific">bioreactor metagenome</name>
    <dbReference type="NCBI Taxonomy" id="1076179"/>
    <lineage>
        <taxon>unclassified sequences</taxon>
        <taxon>metagenomes</taxon>
        <taxon>ecological metagenomes</taxon>
    </lineage>
</organism>
<dbReference type="AlphaFoldDB" id="A0A644WFW5"/>
<dbReference type="GO" id="GO:0009307">
    <property type="term" value="P:DNA restriction-modification system"/>
    <property type="evidence" value="ECO:0007669"/>
    <property type="project" value="InterPro"/>
</dbReference>
<sequence length="435" mass="52006">MEDLLYKYLIYIIIFVALVIYIYGYKKGNKNGIKTEELKKEVELRNYKYELELKTKNEINELQKEHKLKLEELDKREKELNIKIEKMDTLNKLLKNKTINIPWIADLYSKYSTSYDEYISQQLKLKPNPALKGAEEVKRINKEKKELLKKMVLLEFTIKYYESLFPWLEDLTEQEALENTTLPNYNIEEENDYDKARNYLTKEEYIKLSTVEKYQLALDRYLKEPKNKLQIGKMYERYIGYLYEKTGYEVYYQGIIRGFEDLGRDLICKKGDNILVIQCKCWSKRKEIHENAINQLYGTTVKYWIEEKNKTVNRINEQLTFLDDTIKISDFIEDYNKRIINAVFYTSTSLSNTAKEFADALGIKVYENFELSQYPMIKCNINNKTKEKIYHLPFDQQYDRTEINVVGELYVSTVKEAQDLGFRRAKRWLGENSNS</sequence>
<feature type="coiled-coil region" evidence="1">
    <location>
        <begin position="56"/>
        <end position="90"/>
    </location>
</feature>
<protein>
    <recommendedName>
        <fullName evidence="3">Restriction endonuclease type IV Mrr domain-containing protein</fullName>
    </recommendedName>
</protein>
<feature type="domain" description="Restriction endonuclease type IV Mrr" evidence="3">
    <location>
        <begin position="233"/>
        <end position="303"/>
    </location>
</feature>
<keyword evidence="2" id="KW-1133">Transmembrane helix</keyword>
<dbReference type="Pfam" id="PF04471">
    <property type="entry name" value="Mrr_cat"/>
    <property type="match status" value="1"/>
</dbReference>
<keyword evidence="2" id="KW-0812">Transmembrane</keyword>
<dbReference type="SUPFAM" id="SSF52980">
    <property type="entry name" value="Restriction endonuclease-like"/>
    <property type="match status" value="1"/>
</dbReference>
<gene>
    <name evidence="4" type="ORF">SDC9_48646</name>
</gene>
<comment type="caution">
    <text evidence="4">The sequence shown here is derived from an EMBL/GenBank/DDBJ whole genome shotgun (WGS) entry which is preliminary data.</text>
</comment>
<proteinExistence type="predicted"/>
<dbReference type="InterPro" id="IPR007560">
    <property type="entry name" value="Restrct_endonuc_IV_Mrr"/>
</dbReference>
<evidence type="ECO:0000259" key="3">
    <source>
        <dbReference type="Pfam" id="PF04471"/>
    </source>
</evidence>
<dbReference type="InterPro" id="IPR011335">
    <property type="entry name" value="Restrct_endonuc-II-like"/>
</dbReference>
<dbReference type="GO" id="GO:0003677">
    <property type="term" value="F:DNA binding"/>
    <property type="evidence" value="ECO:0007669"/>
    <property type="project" value="InterPro"/>
</dbReference>
<keyword evidence="2" id="KW-0472">Membrane</keyword>
<accession>A0A644WFW5</accession>
<evidence type="ECO:0000256" key="1">
    <source>
        <dbReference type="SAM" id="Coils"/>
    </source>
</evidence>
<dbReference type="EMBL" id="VSSQ01000865">
    <property type="protein sequence ID" value="MPM02398.1"/>
    <property type="molecule type" value="Genomic_DNA"/>
</dbReference>
<evidence type="ECO:0000256" key="2">
    <source>
        <dbReference type="SAM" id="Phobius"/>
    </source>
</evidence>